<dbReference type="Proteomes" id="UP000628736">
    <property type="component" value="Unassembled WGS sequence"/>
</dbReference>
<dbReference type="PANTHER" id="PTHR30041:SF8">
    <property type="entry name" value="PROTEIN YFFB"/>
    <property type="match status" value="1"/>
</dbReference>
<name>A0A8J6JB30_9FIRM</name>
<comment type="caution">
    <text evidence="2">The sequence shown here is derived from an EMBL/GenBank/DDBJ whole genome shotgun (WGS) entry which is preliminary data.</text>
</comment>
<dbReference type="SUPFAM" id="SSF52833">
    <property type="entry name" value="Thioredoxin-like"/>
    <property type="match status" value="1"/>
</dbReference>
<reference evidence="2" key="1">
    <citation type="submission" date="2020-08" db="EMBL/GenBank/DDBJ databases">
        <title>Genome public.</title>
        <authorList>
            <person name="Liu C."/>
            <person name="Sun Q."/>
        </authorList>
    </citation>
    <scope>NUCLEOTIDE SEQUENCE</scope>
    <source>
        <strain evidence="2">NSJ-23</strain>
    </source>
</reference>
<dbReference type="InterPro" id="IPR036249">
    <property type="entry name" value="Thioredoxin-like_sf"/>
</dbReference>
<sequence length="110" mass="12491">MNIQIFGKSKCFDTKKAERWFKERRIKFQAVDVKKYGMSLGELTSVKNAVGLATMVDTGHPDAALLSYLASDQAKLEKLYQDPTLLRTPIVRNGRQATVGYCPDVWAHWQ</sequence>
<dbReference type="PANTHER" id="PTHR30041">
    <property type="entry name" value="ARSENATE REDUCTASE"/>
    <property type="match status" value="1"/>
</dbReference>
<dbReference type="PROSITE" id="PS51353">
    <property type="entry name" value="ARSC"/>
    <property type="match status" value="1"/>
</dbReference>
<dbReference type="EMBL" id="JACOPO010000005">
    <property type="protein sequence ID" value="MBC5722928.1"/>
    <property type="molecule type" value="Genomic_DNA"/>
</dbReference>
<keyword evidence="3" id="KW-1185">Reference proteome</keyword>
<dbReference type="Gene3D" id="3.40.30.10">
    <property type="entry name" value="Glutaredoxin"/>
    <property type="match status" value="1"/>
</dbReference>
<protein>
    <submittedName>
        <fullName evidence="2">ArsC family transcriptional regulator</fullName>
    </submittedName>
</protein>
<comment type="similarity">
    <text evidence="1">Belongs to the ArsC family.</text>
</comment>
<evidence type="ECO:0000313" key="2">
    <source>
        <dbReference type="EMBL" id="MBC5722928.1"/>
    </source>
</evidence>
<dbReference type="AlphaFoldDB" id="A0A8J6JB30"/>
<evidence type="ECO:0000313" key="3">
    <source>
        <dbReference type="Proteomes" id="UP000628736"/>
    </source>
</evidence>
<proteinExistence type="inferred from homology"/>
<evidence type="ECO:0000256" key="1">
    <source>
        <dbReference type="PROSITE-ProRule" id="PRU01282"/>
    </source>
</evidence>
<organism evidence="2 3">
    <name type="scientific">Flintibacter hominis</name>
    <dbReference type="NCBI Taxonomy" id="2763048"/>
    <lineage>
        <taxon>Bacteria</taxon>
        <taxon>Bacillati</taxon>
        <taxon>Bacillota</taxon>
        <taxon>Clostridia</taxon>
        <taxon>Eubacteriales</taxon>
        <taxon>Flintibacter</taxon>
    </lineage>
</organism>
<gene>
    <name evidence="2" type="ORF">H8S11_08900</name>
</gene>
<dbReference type="Pfam" id="PF03960">
    <property type="entry name" value="ArsC"/>
    <property type="match status" value="1"/>
</dbReference>
<dbReference type="RefSeq" id="WP_186852887.1">
    <property type="nucleotide sequence ID" value="NZ_JACOPO010000005.1"/>
</dbReference>
<dbReference type="InterPro" id="IPR006660">
    <property type="entry name" value="Arsenate_reductase-like"/>
</dbReference>
<accession>A0A8J6JB30</accession>